<proteinExistence type="predicted"/>
<dbReference type="Proteomes" id="UP000729357">
    <property type="component" value="Unassembled WGS sequence"/>
</dbReference>
<feature type="region of interest" description="Disordered" evidence="2">
    <location>
        <begin position="1"/>
        <end position="28"/>
    </location>
</feature>
<evidence type="ECO:0000256" key="2">
    <source>
        <dbReference type="SAM" id="MobiDB-lite"/>
    </source>
</evidence>
<evidence type="ECO:0000313" key="4">
    <source>
        <dbReference type="Proteomes" id="UP000729357"/>
    </source>
</evidence>
<feature type="non-terminal residue" evidence="3">
    <location>
        <position position="557"/>
    </location>
</feature>
<evidence type="ECO:0000313" key="3">
    <source>
        <dbReference type="EMBL" id="KAG9989980.1"/>
    </source>
</evidence>
<reference evidence="3" key="2">
    <citation type="submission" date="2021-08" db="EMBL/GenBank/DDBJ databases">
        <authorList>
            <person name="Gostincar C."/>
            <person name="Sun X."/>
            <person name="Song Z."/>
            <person name="Gunde-Cimerman N."/>
        </authorList>
    </citation>
    <scope>NUCLEOTIDE SEQUENCE</scope>
    <source>
        <strain evidence="3">EXF-9298</strain>
    </source>
</reference>
<feature type="compositionally biased region" description="Basic and acidic residues" evidence="2">
    <location>
        <begin position="1"/>
        <end position="24"/>
    </location>
</feature>
<feature type="coiled-coil region" evidence="1">
    <location>
        <begin position="150"/>
        <end position="219"/>
    </location>
</feature>
<dbReference type="AlphaFoldDB" id="A0A9P8K0I3"/>
<reference evidence="3" key="1">
    <citation type="journal article" date="2021" name="J Fungi (Basel)">
        <title>Virulence traits and population genomics of the black yeast Aureobasidium melanogenum.</title>
        <authorList>
            <person name="Cernosa A."/>
            <person name="Sun X."/>
            <person name="Gostincar C."/>
            <person name="Fang C."/>
            <person name="Gunde-Cimerman N."/>
            <person name="Song Z."/>
        </authorList>
    </citation>
    <scope>NUCLEOTIDE SEQUENCE</scope>
    <source>
        <strain evidence="3">EXF-9298</strain>
    </source>
</reference>
<feature type="coiled-coil region" evidence="1">
    <location>
        <begin position="47"/>
        <end position="88"/>
    </location>
</feature>
<keyword evidence="4" id="KW-1185">Reference proteome</keyword>
<protein>
    <submittedName>
        <fullName evidence="3">Uncharacterized protein</fullName>
    </submittedName>
</protein>
<organism evidence="3 4">
    <name type="scientific">Aureobasidium melanogenum</name>
    <name type="common">Aureobasidium pullulans var. melanogenum</name>
    <dbReference type="NCBI Taxonomy" id="46634"/>
    <lineage>
        <taxon>Eukaryota</taxon>
        <taxon>Fungi</taxon>
        <taxon>Dikarya</taxon>
        <taxon>Ascomycota</taxon>
        <taxon>Pezizomycotina</taxon>
        <taxon>Dothideomycetes</taxon>
        <taxon>Dothideomycetidae</taxon>
        <taxon>Dothideales</taxon>
        <taxon>Saccotheciaceae</taxon>
        <taxon>Aureobasidium</taxon>
    </lineage>
</organism>
<gene>
    <name evidence="3" type="ORF">KCU98_g1495</name>
</gene>
<accession>A0A9P8K0I3</accession>
<comment type="caution">
    <text evidence="3">The sequence shown here is derived from an EMBL/GenBank/DDBJ whole genome shotgun (WGS) entry which is preliminary data.</text>
</comment>
<keyword evidence="1" id="KW-0175">Coiled coil</keyword>
<evidence type="ECO:0000256" key="1">
    <source>
        <dbReference type="SAM" id="Coils"/>
    </source>
</evidence>
<dbReference type="EMBL" id="JAHFXS010000054">
    <property type="protein sequence ID" value="KAG9989980.1"/>
    <property type="molecule type" value="Genomic_DNA"/>
</dbReference>
<sequence length="557" mass="64094">MDALDRREQDAQKNREQKHEDLSAKYEAQGAQLIDSQAKHAKALQSVLQKNDELMKLHTQLESTKKEVEDLQSQLVEVQNSAEQATSQHRRTIEISQASHREAVHALNLKHAIEVRTLNQQIKTLNYQVTAMIKKESKDTQENLNLINDLRERDNTISSHVENIDKLEEELKNNNARVEDLERNEQDLHKHNERQRIERTSLEATIKQLERELGAALQHLGNIVAGPEFYCDQQKLRDAATTLPSTTLEDDFTKDYHLDPQDISTDWSLSMVSEQELLPFSRQSFPQLTTRLYLSAGVPYEYRAIQAMLEVMLQKPEQCDSRDLPLLISLVHKLLRGMATEANAMFAVRVMELIIRVAKAHNYVWHNFYSLWQEWRPKVCPATEWAKYMLLRAHVFWLDLWADAVNKIPNATGSVVPLSRIWMGNSGVEAIDDYTLNSSMPELNSVEEEVPEGSFRSPRTLFANRIDSSAEIYAIVDAHARWIVVFPESEGEVDGDGLNTLPQRCRINGKLSDVPDFELPIHDQMFVARNMTVLSGRSLRLWRERKSAEEKRSQGTR</sequence>
<name>A0A9P8K0I3_AURME</name>